<feature type="transmembrane region" description="Helical" evidence="3">
    <location>
        <begin position="21"/>
        <end position="39"/>
    </location>
</feature>
<feature type="non-terminal residue" evidence="4">
    <location>
        <position position="1"/>
    </location>
</feature>
<dbReference type="Gene3D" id="1.25.10.10">
    <property type="entry name" value="Leucine-rich Repeat Variant"/>
    <property type="match status" value="1"/>
</dbReference>
<evidence type="ECO:0000256" key="2">
    <source>
        <dbReference type="SAM" id="MobiDB-lite"/>
    </source>
</evidence>
<dbReference type="InterPro" id="IPR000225">
    <property type="entry name" value="Armadillo"/>
</dbReference>
<dbReference type="PANTHER" id="PTHR33115:SF11">
    <property type="entry name" value="OS07G0654700 PROTEIN"/>
    <property type="match status" value="1"/>
</dbReference>
<protein>
    <submittedName>
        <fullName evidence="4">Uncharacterized protein</fullName>
    </submittedName>
</protein>
<accession>A0A5J9W6M2</accession>
<dbReference type="PANTHER" id="PTHR33115">
    <property type="entry name" value="ARM REPEAT SUPERFAMILY PROTEIN"/>
    <property type="match status" value="1"/>
</dbReference>
<dbReference type="AlphaFoldDB" id="A0A5J9W6M2"/>
<dbReference type="InterPro" id="IPR016024">
    <property type="entry name" value="ARM-type_fold"/>
</dbReference>
<evidence type="ECO:0000256" key="3">
    <source>
        <dbReference type="SAM" id="Phobius"/>
    </source>
</evidence>
<evidence type="ECO:0000313" key="4">
    <source>
        <dbReference type="EMBL" id="TVU43573.1"/>
    </source>
</evidence>
<organism evidence="4 5">
    <name type="scientific">Eragrostis curvula</name>
    <name type="common">weeping love grass</name>
    <dbReference type="NCBI Taxonomy" id="38414"/>
    <lineage>
        <taxon>Eukaryota</taxon>
        <taxon>Viridiplantae</taxon>
        <taxon>Streptophyta</taxon>
        <taxon>Embryophyta</taxon>
        <taxon>Tracheophyta</taxon>
        <taxon>Spermatophyta</taxon>
        <taxon>Magnoliopsida</taxon>
        <taxon>Liliopsida</taxon>
        <taxon>Poales</taxon>
        <taxon>Poaceae</taxon>
        <taxon>PACMAD clade</taxon>
        <taxon>Chloridoideae</taxon>
        <taxon>Eragrostideae</taxon>
        <taxon>Eragrostidinae</taxon>
        <taxon>Eragrostis</taxon>
    </lineage>
</organism>
<sequence>MQYRFVRVVAFIERTGNALGTLAFTWATVILLGGYPTVLREDKDFWYLTTIVFLEAVRMFSRKNRLDYQLFFHTKDTPKMQLYGIRIMDSLLQREVTRNRILSKLNASVETMTHLMRMLDWTSTEDTTIRLFAAKVIAELAKSLRVVTIPGTMQLISSLLDANSEPEIKNALLDADDDDQEKQVTVLTNTQQQGNDYIVDADDYPREKQDPPPRARDTSNLLETQARSDQQVGNNDQNFCFLKCRKWFSRLRSSTPEKPLLDHDHLPLPALGMSILHSLAYDYDNCREISRATGLIQKIIGYTSYKNDWTPNEVEQKILMESSLKLLRRLSNTSGEIGITLRHRMSEHPFLLRNLAEILNDSSSSEEVRKLVAGIIRNLAIDTSASLEIGRIEGVNIRLMDAFLSRDAPSSTSFDQFLQKVAGQALAILTMESVDNCAYILTGPRNVVEELTSPIYRGKHKYVAARLLQNLLLHIQLEFSESDLRKLCEALDKVLKNIIDPGADEAELEVLIGLSSQICRVIPGDFARVLETRHHKEKFVKRLVNALNANTNPAVHCPGVRRVIIEQAISLMKYNSHYAIVFNQYNMMKALSMVEQTPSRVERYKIYLGDVGFMEHKEPLSNLVAEANELMRRQWLRGISMME</sequence>
<reference evidence="4 5" key="1">
    <citation type="journal article" date="2019" name="Sci. Rep.">
        <title>A high-quality genome of Eragrostis curvula grass provides insights into Poaceae evolution and supports new strategies to enhance forage quality.</title>
        <authorList>
            <person name="Carballo J."/>
            <person name="Santos B.A.C.M."/>
            <person name="Zappacosta D."/>
            <person name="Garbus I."/>
            <person name="Selva J.P."/>
            <person name="Gallo C.A."/>
            <person name="Diaz A."/>
            <person name="Albertini E."/>
            <person name="Caccamo M."/>
            <person name="Echenique V."/>
        </authorList>
    </citation>
    <scope>NUCLEOTIDE SEQUENCE [LARGE SCALE GENOMIC DNA]</scope>
    <source>
        <strain evidence="5">cv. Victoria</strain>
        <tissue evidence="4">Leaf</tissue>
    </source>
</reference>
<dbReference type="SUPFAM" id="SSF48371">
    <property type="entry name" value="ARM repeat"/>
    <property type="match status" value="1"/>
</dbReference>
<comment type="caution">
    <text evidence="4">The sequence shown here is derived from an EMBL/GenBank/DDBJ whole genome shotgun (WGS) entry which is preliminary data.</text>
</comment>
<keyword evidence="3" id="KW-0812">Transmembrane</keyword>
<gene>
    <name evidence="4" type="ORF">EJB05_10053</name>
</gene>
<feature type="region of interest" description="Disordered" evidence="2">
    <location>
        <begin position="196"/>
        <end position="219"/>
    </location>
</feature>
<dbReference type="Gramene" id="TVU43573">
    <property type="protein sequence ID" value="TVU43573"/>
    <property type="gene ID" value="EJB05_10053"/>
</dbReference>
<proteinExistence type="predicted"/>
<dbReference type="InterPro" id="IPR011989">
    <property type="entry name" value="ARM-like"/>
</dbReference>
<keyword evidence="3" id="KW-1133">Transmembrane helix</keyword>
<dbReference type="Proteomes" id="UP000324897">
    <property type="component" value="Unassembled WGS sequence"/>
</dbReference>
<evidence type="ECO:0000313" key="5">
    <source>
        <dbReference type="Proteomes" id="UP000324897"/>
    </source>
</evidence>
<keyword evidence="5" id="KW-1185">Reference proteome</keyword>
<feature type="compositionally biased region" description="Basic and acidic residues" evidence="2">
    <location>
        <begin position="203"/>
        <end position="217"/>
    </location>
</feature>
<evidence type="ECO:0000256" key="1">
    <source>
        <dbReference type="PROSITE-ProRule" id="PRU00259"/>
    </source>
</evidence>
<name>A0A5J9W6M2_9POAL</name>
<dbReference type="PROSITE" id="PS50176">
    <property type="entry name" value="ARM_REPEAT"/>
    <property type="match status" value="1"/>
</dbReference>
<keyword evidence="3" id="KW-0472">Membrane</keyword>
<dbReference type="EMBL" id="RWGY01000005">
    <property type="protein sequence ID" value="TVU43573.1"/>
    <property type="molecule type" value="Genomic_DNA"/>
</dbReference>
<dbReference type="OrthoDB" id="695111at2759"/>
<feature type="repeat" description="ARM" evidence="1">
    <location>
        <begin position="350"/>
        <end position="394"/>
    </location>
</feature>